<reference evidence="2" key="1">
    <citation type="submission" date="2019-10" db="EMBL/GenBank/DDBJ databases">
        <title>The sequence and de novo assembly of the wild yak genome.</title>
        <authorList>
            <person name="Liu Y."/>
        </authorList>
    </citation>
    <scope>NUCLEOTIDE SEQUENCE [LARGE SCALE GENOMIC DNA]</scope>
    <source>
        <strain evidence="2">WY2019</strain>
    </source>
</reference>
<organism evidence="2 3">
    <name type="scientific">Bos mutus</name>
    <name type="common">wild yak</name>
    <dbReference type="NCBI Taxonomy" id="72004"/>
    <lineage>
        <taxon>Eukaryota</taxon>
        <taxon>Metazoa</taxon>
        <taxon>Chordata</taxon>
        <taxon>Craniata</taxon>
        <taxon>Vertebrata</taxon>
        <taxon>Euteleostomi</taxon>
        <taxon>Mammalia</taxon>
        <taxon>Eutheria</taxon>
        <taxon>Laurasiatheria</taxon>
        <taxon>Artiodactyla</taxon>
        <taxon>Ruminantia</taxon>
        <taxon>Pecora</taxon>
        <taxon>Bovidae</taxon>
        <taxon>Bovinae</taxon>
        <taxon>Bos</taxon>
    </lineage>
</organism>
<proteinExistence type="predicted"/>
<name>A0A6B0R180_9CETA</name>
<comment type="caution">
    <text evidence="2">The sequence shown here is derived from an EMBL/GenBank/DDBJ whole genome shotgun (WGS) entry which is preliminary data.</text>
</comment>
<dbReference type="EMBL" id="VBQZ03000007">
    <property type="protein sequence ID" value="MXQ81313.1"/>
    <property type="molecule type" value="Genomic_DNA"/>
</dbReference>
<dbReference type="Proteomes" id="UP000322234">
    <property type="component" value="Unassembled WGS sequence"/>
</dbReference>
<accession>A0A6B0R180</accession>
<feature type="transmembrane region" description="Helical" evidence="1">
    <location>
        <begin position="12"/>
        <end position="36"/>
    </location>
</feature>
<keyword evidence="3" id="KW-1185">Reference proteome</keyword>
<protein>
    <submittedName>
        <fullName evidence="2">Uncharacterized protein</fullName>
    </submittedName>
</protein>
<keyword evidence="1" id="KW-0472">Membrane</keyword>
<dbReference type="AlphaFoldDB" id="A0A6B0R180"/>
<keyword evidence="1" id="KW-0812">Transmembrane</keyword>
<keyword evidence="1" id="KW-1133">Transmembrane helix</keyword>
<evidence type="ECO:0000313" key="3">
    <source>
        <dbReference type="Proteomes" id="UP000322234"/>
    </source>
</evidence>
<evidence type="ECO:0000313" key="2">
    <source>
        <dbReference type="EMBL" id="MXQ81313.1"/>
    </source>
</evidence>
<evidence type="ECO:0000256" key="1">
    <source>
        <dbReference type="SAM" id="Phobius"/>
    </source>
</evidence>
<gene>
    <name evidence="2" type="ORF">E5288_WYG006086</name>
</gene>
<sequence length="84" mass="9502">MSAEDDVAFITFWSALKAFFIYSGFFVLQIIEVVVFHQSGVLLKPPHPWLTDPSSSLQSAVTLLWVNGPFCLSIHPSNHFMNIY</sequence>